<feature type="coiled-coil region" evidence="1">
    <location>
        <begin position="156"/>
        <end position="183"/>
    </location>
</feature>
<keyword evidence="1" id="KW-0175">Coiled coil</keyword>
<keyword evidence="2" id="KW-1185">Reference proteome</keyword>
<dbReference type="InterPro" id="IPR053729">
    <property type="entry name" value="MAD2L1BP_domain_sf"/>
</dbReference>
<accession>A0A1I7WIT5</accession>
<proteinExistence type="predicted"/>
<dbReference type="SUPFAM" id="SSF48452">
    <property type="entry name" value="TPR-like"/>
    <property type="match status" value="1"/>
</dbReference>
<evidence type="ECO:0000313" key="3">
    <source>
        <dbReference type="WBParaSite" id="Hba_04926"/>
    </source>
</evidence>
<dbReference type="WBParaSite" id="Hba_04926">
    <property type="protein sequence ID" value="Hba_04926"/>
    <property type="gene ID" value="Hba_04926"/>
</dbReference>
<dbReference type="InterPro" id="IPR039190">
    <property type="entry name" value="TTC14"/>
</dbReference>
<evidence type="ECO:0000256" key="1">
    <source>
        <dbReference type="SAM" id="Coils"/>
    </source>
</evidence>
<sequence length="300" mass="34554">MDGLEQDRQEPASHLRRRQDAELAMEHVVKGVTEMKSGNRVTAIQQFNQALTIDPLCVDALVARGAALYQACMCRYSNRKLVDSITLCVPPRLSNEGHFTEAEADFDQALTIQRDHQNARNYMVETLISYAGLLEVQGEVEQARAKYEKVLMIKEERRAKAGLEKLNKKKEVLQLKLVCESKKQRKSLEEMKKEQVRDELRSVFRSRSRQSIREVVFCFGTSPARFTQVYRIPISVCSSIDSMDDACGSRCGEISDVEKRRINLNLFQKFPPEEARYHDLRMFVFLHAIDSMVSENIEER</sequence>
<dbReference type="AlphaFoldDB" id="A0A1I7WIT5"/>
<dbReference type="InterPro" id="IPR011990">
    <property type="entry name" value="TPR-like_helical_dom_sf"/>
</dbReference>
<name>A0A1I7WIT5_HETBA</name>
<dbReference type="PANTHER" id="PTHR23184:SF9">
    <property type="entry name" value="TETRATRICOPEPTIDE REPEAT PROTEIN 14"/>
    <property type="match status" value="1"/>
</dbReference>
<reference evidence="3" key="1">
    <citation type="submission" date="2016-11" db="UniProtKB">
        <authorList>
            <consortium name="WormBaseParasite"/>
        </authorList>
    </citation>
    <scope>IDENTIFICATION</scope>
</reference>
<dbReference type="Gene3D" id="3.30.900.20">
    <property type="match status" value="1"/>
</dbReference>
<protein>
    <submittedName>
        <fullName evidence="3">TPR_REGION domain-containing protein</fullName>
    </submittedName>
</protein>
<evidence type="ECO:0000313" key="2">
    <source>
        <dbReference type="Proteomes" id="UP000095283"/>
    </source>
</evidence>
<organism evidence="2 3">
    <name type="scientific">Heterorhabditis bacteriophora</name>
    <name type="common">Entomopathogenic nematode worm</name>
    <dbReference type="NCBI Taxonomy" id="37862"/>
    <lineage>
        <taxon>Eukaryota</taxon>
        <taxon>Metazoa</taxon>
        <taxon>Ecdysozoa</taxon>
        <taxon>Nematoda</taxon>
        <taxon>Chromadorea</taxon>
        <taxon>Rhabditida</taxon>
        <taxon>Rhabditina</taxon>
        <taxon>Rhabditomorpha</taxon>
        <taxon>Strongyloidea</taxon>
        <taxon>Heterorhabditidae</taxon>
        <taxon>Heterorhabditis</taxon>
    </lineage>
</organism>
<dbReference type="Gene3D" id="1.25.40.10">
    <property type="entry name" value="Tetratricopeptide repeat domain"/>
    <property type="match status" value="1"/>
</dbReference>
<dbReference type="PANTHER" id="PTHR23184">
    <property type="entry name" value="TETRATRICOPEPTIDE REPEAT PROTEIN 14"/>
    <property type="match status" value="1"/>
</dbReference>
<dbReference type="Proteomes" id="UP000095283">
    <property type="component" value="Unplaced"/>
</dbReference>